<feature type="transmembrane region" description="Helical" evidence="1">
    <location>
        <begin position="6"/>
        <end position="24"/>
    </location>
</feature>
<dbReference type="EMBL" id="CP139781">
    <property type="protein sequence ID" value="WRQ86106.1"/>
    <property type="molecule type" value="Genomic_DNA"/>
</dbReference>
<evidence type="ECO:0000313" key="2">
    <source>
        <dbReference type="EMBL" id="WRQ86106.1"/>
    </source>
</evidence>
<dbReference type="Proteomes" id="UP000738431">
    <property type="component" value="Chromosome"/>
</dbReference>
<evidence type="ECO:0000313" key="3">
    <source>
        <dbReference type="Proteomes" id="UP000738431"/>
    </source>
</evidence>
<sequence>MFDLPWQSLVAPLIVLLAIGYLAFSYLSKRRQGGVGCASGGSCACPQPKLKLPPHLQPRR</sequence>
<gene>
    <name evidence="2" type="ORF">K1X11_014925</name>
</gene>
<keyword evidence="1" id="KW-0812">Transmembrane</keyword>
<evidence type="ECO:0000256" key="1">
    <source>
        <dbReference type="SAM" id="Phobius"/>
    </source>
</evidence>
<reference evidence="2 3" key="1">
    <citation type="submission" date="2023-12" db="EMBL/GenBank/DDBJ databases">
        <title>Description of an unclassified Opitutus bacterium of Verrucomicrobiota.</title>
        <authorList>
            <person name="Zhang D.-F."/>
        </authorList>
    </citation>
    <scope>NUCLEOTIDE SEQUENCE [LARGE SCALE GENOMIC DNA]</scope>
    <source>
        <strain evidence="2 3">WL0086</strain>
    </source>
</reference>
<organism evidence="2 3">
    <name type="scientific">Actomonas aquatica</name>
    <dbReference type="NCBI Taxonomy" id="2866162"/>
    <lineage>
        <taxon>Bacteria</taxon>
        <taxon>Pseudomonadati</taxon>
        <taxon>Verrucomicrobiota</taxon>
        <taxon>Opitutia</taxon>
        <taxon>Opitutales</taxon>
        <taxon>Opitutaceae</taxon>
        <taxon>Actomonas</taxon>
    </lineage>
</organism>
<keyword evidence="1" id="KW-0472">Membrane</keyword>
<name>A0ABZ1C3N1_9BACT</name>
<evidence type="ECO:0008006" key="4">
    <source>
        <dbReference type="Google" id="ProtNLM"/>
    </source>
</evidence>
<protein>
    <recommendedName>
        <fullName evidence="4">FeoB-associated Cys-rich membrane protein</fullName>
    </recommendedName>
</protein>
<keyword evidence="3" id="KW-1185">Reference proteome</keyword>
<keyword evidence="1" id="KW-1133">Transmembrane helix</keyword>
<dbReference type="RefSeq" id="WP_221031614.1">
    <property type="nucleotide sequence ID" value="NZ_CP139781.1"/>
</dbReference>
<accession>A0ABZ1C3N1</accession>
<proteinExistence type="predicted"/>